<evidence type="ECO:0000256" key="12">
    <source>
        <dbReference type="NCBIfam" id="TIGR00209"/>
    </source>
</evidence>
<feature type="domain" description="Galactose-1-phosphate uridyl transferase C-terminal" evidence="17">
    <location>
        <begin position="166"/>
        <end position="320"/>
    </location>
</feature>
<dbReference type="GO" id="GO:0033499">
    <property type="term" value="P:galactose catabolic process via UDP-galactose, Leloir pathway"/>
    <property type="evidence" value="ECO:0007669"/>
    <property type="project" value="TreeGrafter"/>
</dbReference>
<evidence type="ECO:0000256" key="5">
    <source>
        <dbReference type="ARBA" id="ARBA00016340"/>
    </source>
</evidence>
<comment type="caution">
    <text evidence="18">The sequence shown here is derived from an EMBL/GenBank/DDBJ whole genome shotgun (WGS) entry which is preliminary data.</text>
</comment>
<evidence type="ECO:0000256" key="10">
    <source>
        <dbReference type="ARBA" id="ARBA00023144"/>
    </source>
</evidence>
<keyword evidence="8 14" id="KW-0479">Metal-binding</keyword>
<evidence type="ECO:0000256" key="4">
    <source>
        <dbReference type="ARBA" id="ARBA00012384"/>
    </source>
</evidence>
<evidence type="ECO:0000256" key="6">
    <source>
        <dbReference type="ARBA" id="ARBA00022679"/>
    </source>
</evidence>
<evidence type="ECO:0000256" key="3">
    <source>
        <dbReference type="ARBA" id="ARBA00010951"/>
    </source>
</evidence>
<dbReference type="UniPathway" id="UPA00214"/>
<gene>
    <name evidence="18" type="ORF">HKBW3S34_00308</name>
</gene>
<dbReference type="NCBIfam" id="TIGR00209">
    <property type="entry name" value="galT_1"/>
    <property type="match status" value="1"/>
</dbReference>
<evidence type="ECO:0000256" key="1">
    <source>
        <dbReference type="ARBA" id="ARBA00001107"/>
    </source>
</evidence>
<sequence length="324" mass="37810">MSELRYNPTLDEWVVTATHRQERTFFPPQDYCPLCPTRPGSFPTEVPQEDYEIIVFENKFPTFKREPESPAISGNGLYKVKPSLGICEVVLYSPRHEGSLTDLPLAHIENLVEVWADRYQELGSLNYIDYVFIFENKGEEIGVTLSHPHGQIYAFSYIPPIPQKELRQAQEHHRQKKSCLYCDILEEERRDGRRMVIESACFCAFVPFFARYPYEVHIYSQDHLASLAEMDKEKRRDLAHILKTLLTTYDNLFGFSFPYMMVFHQIPTDGKSYPYYHFHIEFYPPYRSRDKLKYLAGCESGAGTFINDTLPEKKAEELRRASAG</sequence>
<evidence type="ECO:0000256" key="8">
    <source>
        <dbReference type="ARBA" id="ARBA00022723"/>
    </source>
</evidence>
<evidence type="ECO:0000313" key="18">
    <source>
        <dbReference type="EMBL" id="GFP29388.1"/>
    </source>
</evidence>
<feature type="binding site" evidence="14">
    <location>
        <position position="147"/>
    </location>
    <ligand>
        <name>Zn(2+)</name>
        <dbReference type="ChEBI" id="CHEBI:29105"/>
    </ligand>
</feature>
<dbReference type="Proteomes" id="UP000588083">
    <property type="component" value="Unassembled WGS sequence"/>
</dbReference>
<dbReference type="InterPro" id="IPR019779">
    <property type="entry name" value="GalP_UDPtransf1_His-AS"/>
</dbReference>
<accession>A0A6V8PAR9</accession>
<dbReference type="CDD" id="cd00608">
    <property type="entry name" value="GalT"/>
    <property type="match status" value="1"/>
</dbReference>
<dbReference type="SUPFAM" id="SSF54197">
    <property type="entry name" value="HIT-like"/>
    <property type="match status" value="2"/>
</dbReference>
<dbReference type="PANTHER" id="PTHR11943:SF1">
    <property type="entry name" value="GALACTOSE-1-PHOSPHATE URIDYLYLTRANSFERASE"/>
    <property type="match status" value="1"/>
</dbReference>
<organism evidence="18 19">
    <name type="scientific">Candidatus Hakubella thermalkaliphila</name>
    <dbReference type="NCBI Taxonomy" id="2754717"/>
    <lineage>
        <taxon>Bacteria</taxon>
        <taxon>Bacillati</taxon>
        <taxon>Actinomycetota</taxon>
        <taxon>Actinomycetota incertae sedis</taxon>
        <taxon>Candidatus Hakubellales</taxon>
        <taxon>Candidatus Hakubellaceae</taxon>
        <taxon>Candidatus Hakubella</taxon>
    </lineage>
</organism>
<dbReference type="GO" id="GO:0008108">
    <property type="term" value="F:UDP-glucose:hexose-1-phosphate uridylyltransferase activity"/>
    <property type="evidence" value="ECO:0007669"/>
    <property type="project" value="UniProtKB-UniRule"/>
</dbReference>
<dbReference type="PANTHER" id="PTHR11943">
    <property type="entry name" value="GALACTOSE-1-PHOSPHATE URIDYLYLTRANSFERASE"/>
    <property type="match status" value="1"/>
</dbReference>
<dbReference type="GO" id="GO:0008270">
    <property type="term" value="F:zinc ion binding"/>
    <property type="evidence" value="ECO:0007669"/>
    <property type="project" value="InterPro"/>
</dbReference>
<feature type="binding site" evidence="14">
    <location>
        <position position="96"/>
    </location>
    <ligand>
        <name>Zn(2+)</name>
        <dbReference type="ChEBI" id="CHEBI:29105"/>
    </ligand>
</feature>
<dbReference type="EMBL" id="BLRZ01000008">
    <property type="protein sequence ID" value="GFP29388.1"/>
    <property type="molecule type" value="Genomic_DNA"/>
</dbReference>
<keyword evidence="19" id="KW-1185">Reference proteome</keyword>
<dbReference type="InterPro" id="IPR036265">
    <property type="entry name" value="HIT-like_sf"/>
</dbReference>
<dbReference type="InterPro" id="IPR005849">
    <property type="entry name" value="GalP_Utransf_N"/>
</dbReference>
<dbReference type="GO" id="GO:0005737">
    <property type="term" value="C:cytoplasm"/>
    <property type="evidence" value="ECO:0007669"/>
    <property type="project" value="TreeGrafter"/>
</dbReference>
<dbReference type="PIRSF" id="PIRSF000808">
    <property type="entry name" value="GalT"/>
    <property type="match status" value="1"/>
</dbReference>
<evidence type="ECO:0000256" key="7">
    <source>
        <dbReference type="ARBA" id="ARBA00022695"/>
    </source>
</evidence>
<evidence type="ECO:0000313" key="19">
    <source>
        <dbReference type="Proteomes" id="UP000588083"/>
    </source>
</evidence>
<evidence type="ECO:0000256" key="15">
    <source>
        <dbReference type="RuleBase" id="RU000506"/>
    </source>
</evidence>
<protein>
    <recommendedName>
        <fullName evidence="5 12">Galactose-1-phosphate uridylyltransferase</fullName>
        <ecNumber evidence="4 12">2.7.7.12</ecNumber>
    </recommendedName>
</protein>
<evidence type="ECO:0000256" key="13">
    <source>
        <dbReference type="PIRSR" id="PIRSR000808-1"/>
    </source>
</evidence>
<evidence type="ECO:0000256" key="14">
    <source>
        <dbReference type="PIRSR" id="PIRSR000808-3"/>
    </source>
</evidence>
<dbReference type="EC" id="2.7.7.12" evidence="4 12"/>
<keyword evidence="9 14" id="KW-0862">Zinc</keyword>
<feature type="binding site" evidence="14">
    <location>
        <position position="35"/>
    </location>
    <ligand>
        <name>Zn(2+)</name>
        <dbReference type="ChEBI" id="CHEBI:29105"/>
    </ligand>
</feature>
<comment type="catalytic activity">
    <reaction evidence="1 15">
        <text>alpha-D-galactose 1-phosphate + UDP-alpha-D-glucose = alpha-D-glucose 1-phosphate + UDP-alpha-D-galactose</text>
        <dbReference type="Rhea" id="RHEA:13989"/>
        <dbReference type="ChEBI" id="CHEBI:58336"/>
        <dbReference type="ChEBI" id="CHEBI:58601"/>
        <dbReference type="ChEBI" id="CHEBI:58885"/>
        <dbReference type="ChEBI" id="CHEBI:66914"/>
        <dbReference type="EC" id="2.7.7.12"/>
    </reaction>
</comment>
<reference evidence="18 19" key="1">
    <citation type="journal article" date="2020" name="Front. Microbiol.">
        <title>Single-cell genomics of novel Actinobacteria with the Wood-Ljungdahl pathway discovered in a serpentinizing system.</title>
        <authorList>
            <person name="Merino N."/>
            <person name="Kawai M."/>
            <person name="Boyd E.S."/>
            <person name="Colman D.R."/>
            <person name="McGlynn S.E."/>
            <person name="Nealson K.H."/>
            <person name="Kurokawa K."/>
            <person name="Hongoh Y."/>
        </authorList>
    </citation>
    <scope>NUCLEOTIDE SEQUENCE [LARGE SCALE GENOMIC DNA]</scope>
    <source>
        <strain evidence="18 19">S34</strain>
    </source>
</reference>
<evidence type="ECO:0000256" key="2">
    <source>
        <dbReference type="ARBA" id="ARBA00004947"/>
    </source>
</evidence>
<name>A0A6V8PAR9_9ACTN</name>
<dbReference type="InterPro" id="IPR001937">
    <property type="entry name" value="GalP_UDPtransf1"/>
</dbReference>
<feature type="active site" description="Tele-UMP-histidine intermediate" evidence="13">
    <location>
        <position position="149"/>
    </location>
</feature>
<dbReference type="PROSITE" id="PS00117">
    <property type="entry name" value="GAL_P_UDP_TRANSF_I"/>
    <property type="match status" value="1"/>
</dbReference>
<feature type="binding site" evidence="14">
    <location>
        <position position="32"/>
    </location>
    <ligand>
        <name>Zn(2+)</name>
        <dbReference type="ChEBI" id="CHEBI:29105"/>
    </ligand>
</feature>
<keyword evidence="10 15" id="KW-0299">Galactose metabolism</keyword>
<evidence type="ECO:0000259" key="16">
    <source>
        <dbReference type="Pfam" id="PF01087"/>
    </source>
</evidence>
<dbReference type="InterPro" id="IPR005850">
    <property type="entry name" value="GalP_Utransf_C"/>
</dbReference>
<dbReference type="RefSeq" id="WP_176237847.1">
    <property type="nucleotide sequence ID" value="NZ_BLRZ01000008.1"/>
</dbReference>
<proteinExistence type="inferred from homology"/>
<dbReference type="Gene3D" id="3.30.428.10">
    <property type="entry name" value="HIT-like"/>
    <property type="match status" value="2"/>
</dbReference>
<keyword evidence="7 15" id="KW-0548">Nucleotidyltransferase</keyword>
<evidence type="ECO:0000256" key="11">
    <source>
        <dbReference type="ARBA" id="ARBA00023277"/>
    </source>
</evidence>
<keyword evidence="6 15" id="KW-0808">Transferase</keyword>
<dbReference type="Pfam" id="PF01087">
    <property type="entry name" value="GalP_UDP_transf"/>
    <property type="match status" value="1"/>
</dbReference>
<feature type="domain" description="Galactose-1-phosphate uridyl transferase N-terminal" evidence="16">
    <location>
        <begin position="2"/>
        <end position="159"/>
    </location>
</feature>
<evidence type="ECO:0000256" key="9">
    <source>
        <dbReference type="ARBA" id="ARBA00022833"/>
    </source>
</evidence>
<comment type="cofactor">
    <cofactor evidence="14">
        <name>Zn(2+)</name>
        <dbReference type="ChEBI" id="CHEBI:29105"/>
    </cofactor>
    <text evidence="14">Binds 1 zinc ion per subunit.</text>
</comment>
<dbReference type="Pfam" id="PF02744">
    <property type="entry name" value="GalP_UDP_tr_C"/>
    <property type="match status" value="1"/>
</dbReference>
<evidence type="ECO:0000259" key="17">
    <source>
        <dbReference type="Pfam" id="PF02744"/>
    </source>
</evidence>
<dbReference type="AlphaFoldDB" id="A0A6V8PAR9"/>
<comment type="similarity">
    <text evidence="3 15">Belongs to the galactose-1-phosphate uridylyltransferase type 1 family.</text>
</comment>
<keyword evidence="11 15" id="KW-0119">Carbohydrate metabolism</keyword>
<comment type="pathway">
    <text evidence="2 15">Carbohydrate metabolism; galactose metabolism.</text>
</comment>